<gene>
    <name evidence="2" type="ORF">WG66_1700</name>
</gene>
<comment type="caution">
    <text evidence="2">The sequence shown here is derived from an EMBL/GenBank/DDBJ whole genome shotgun (WGS) entry which is preliminary data.</text>
</comment>
<dbReference type="EMBL" id="LATX01000636">
    <property type="protein sequence ID" value="KTB45717.1"/>
    <property type="molecule type" value="Genomic_DNA"/>
</dbReference>
<accession>A0A0W0GAY6</accession>
<feature type="compositionally biased region" description="Polar residues" evidence="1">
    <location>
        <begin position="89"/>
        <end position="101"/>
    </location>
</feature>
<evidence type="ECO:0000313" key="2">
    <source>
        <dbReference type="EMBL" id="KTB45717.1"/>
    </source>
</evidence>
<feature type="compositionally biased region" description="Basic and acidic residues" evidence="1">
    <location>
        <begin position="68"/>
        <end position="82"/>
    </location>
</feature>
<organism evidence="2 3">
    <name type="scientific">Moniliophthora roreri</name>
    <name type="common">Frosty pod rot fungus</name>
    <name type="synonym">Monilia roreri</name>
    <dbReference type="NCBI Taxonomy" id="221103"/>
    <lineage>
        <taxon>Eukaryota</taxon>
        <taxon>Fungi</taxon>
        <taxon>Dikarya</taxon>
        <taxon>Basidiomycota</taxon>
        <taxon>Agaricomycotina</taxon>
        <taxon>Agaricomycetes</taxon>
        <taxon>Agaricomycetidae</taxon>
        <taxon>Agaricales</taxon>
        <taxon>Marasmiineae</taxon>
        <taxon>Marasmiaceae</taxon>
        <taxon>Moniliophthora</taxon>
    </lineage>
</organism>
<feature type="compositionally biased region" description="Polar residues" evidence="1">
    <location>
        <begin position="32"/>
        <end position="45"/>
    </location>
</feature>
<proteinExistence type="predicted"/>
<protein>
    <submittedName>
        <fullName evidence="2">Uncharacterized protein</fullName>
    </submittedName>
</protein>
<evidence type="ECO:0000256" key="1">
    <source>
        <dbReference type="SAM" id="MobiDB-lite"/>
    </source>
</evidence>
<dbReference type="AlphaFoldDB" id="A0A0W0GAY6"/>
<feature type="region of interest" description="Disordered" evidence="1">
    <location>
        <begin position="1"/>
        <end position="112"/>
    </location>
</feature>
<reference evidence="2 3" key="1">
    <citation type="submission" date="2015-12" db="EMBL/GenBank/DDBJ databases">
        <title>Draft genome sequence of Moniliophthora roreri, the causal agent of frosty pod rot of cacao.</title>
        <authorList>
            <person name="Aime M.C."/>
            <person name="Diaz-Valderrama J.R."/>
            <person name="Kijpornyongpan T."/>
            <person name="Phillips-Mora W."/>
        </authorList>
    </citation>
    <scope>NUCLEOTIDE SEQUENCE [LARGE SCALE GENOMIC DNA]</scope>
    <source>
        <strain evidence="2 3">MCA 2952</strain>
    </source>
</reference>
<name>A0A0W0GAY6_MONRR</name>
<feature type="compositionally biased region" description="Basic and acidic residues" evidence="1">
    <location>
        <begin position="16"/>
        <end position="31"/>
    </location>
</feature>
<dbReference type="Proteomes" id="UP000054988">
    <property type="component" value="Unassembled WGS sequence"/>
</dbReference>
<evidence type="ECO:0000313" key="3">
    <source>
        <dbReference type="Proteomes" id="UP000054988"/>
    </source>
</evidence>
<sequence>MIPSQSLLEPQVSAERVAEDVEELRRQEATHRSSAPRQQHPSQGQMIPPQSLPERQAPIRRAPVSAERVAEDVEELRRRAATDRSSTSQQQYLSQGQTILPQSLPERQAPPPRHDTNVPLLFQPMSNLSAQSLLFYRKCEAEDEAMRRAQLMETYQYAPAPVKRVEALRYQEFIPRQPPRGNPGPSIPCPCPNCVWIVGQC</sequence>